<evidence type="ECO:0000256" key="2">
    <source>
        <dbReference type="PIRSR" id="PIRSR601310-3"/>
    </source>
</evidence>
<dbReference type="GO" id="GO:0003824">
    <property type="term" value="F:catalytic activity"/>
    <property type="evidence" value="ECO:0007669"/>
    <property type="project" value="InterPro"/>
</dbReference>
<evidence type="ECO:0000256" key="3">
    <source>
        <dbReference type="PROSITE-ProRule" id="PRU00464"/>
    </source>
</evidence>
<gene>
    <name evidence="5" type="ORF">NT02SARS_1405</name>
</gene>
<dbReference type="Gene3D" id="3.30.428.10">
    <property type="entry name" value="HIT-like"/>
    <property type="match status" value="1"/>
</dbReference>
<dbReference type="HOGENOM" id="CLU_854986_0_0_6"/>
<dbReference type="InterPro" id="IPR036265">
    <property type="entry name" value="HIT-like_sf"/>
</dbReference>
<dbReference type="Proteomes" id="UP000010116">
    <property type="component" value="Unassembled WGS sequence"/>
</dbReference>
<feature type="domain" description="HIT" evidence="4">
    <location>
        <begin position="207"/>
        <end position="310"/>
    </location>
</feature>
<accession>J5KLF6</accession>
<dbReference type="InterPro" id="IPR052908">
    <property type="entry name" value="AP-4-A_phosphorylase"/>
</dbReference>
<dbReference type="AlphaFoldDB" id="J5KLF6"/>
<proteinExistence type="predicted"/>
<evidence type="ECO:0000256" key="1">
    <source>
        <dbReference type="PIRSR" id="PIRSR601310-1"/>
    </source>
</evidence>
<evidence type="ECO:0000313" key="6">
    <source>
        <dbReference type="Proteomes" id="UP000010116"/>
    </source>
</evidence>
<dbReference type="InterPro" id="IPR029471">
    <property type="entry name" value="HNH_5"/>
</dbReference>
<dbReference type="SUPFAM" id="SSF54197">
    <property type="entry name" value="HIT-like"/>
    <property type="match status" value="1"/>
</dbReference>
<dbReference type="CDD" id="cd00085">
    <property type="entry name" value="HNHc"/>
    <property type="match status" value="1"/>
</dbReference>
<dbReference type="Pfam" id="PF01230">
    <property type="entry name" value="HIT"/>
    <property type="match status" value="1"/>
</dbReference>
<evidence type="ECO:0000259" key="4">
    <source>
        <dbReference type="PROSITE" id="PS51084"/>
    </source>
</evidence>
<protein>
    <submittedName>
        <fullName evidence="5">Diadenosine tetraphosphate</fullName>
    </submittedName>
</protein>
<sequence length="325" mass="37483">MYKNLKKFLERDMRMSHIYQPVMIKTLLKHKGSAEISRIAQDLLSYDTSQKEYYELVTKNMVGKVLTNNRKITSKDGSKYSLIGFDKLTKDQQKSLIAVCDSKISEYIDKRGKKIWSHRHLSNDPIPGSVRYEVLKKAKGKCELCGISSKEKSLDVDHILPRSKGGSNDISNLQSLCYTCNRQKRNLDDTDLRDMSKFFDHRDKDCIFCNLKRKRSEENEFAFAIKDNFPVTKDHHLVIPKRHVADYFDLEQSEINSVNKILFSLKDKLQKKDKKITGFNIGINSGLSAGQTVFHCHIHLIPRRDGDVKNPRGGVRGVIPNKQKY</sequence>
<feature type="short sequence motif" description="Histidine triad motif" evidence="2 3">
    <location>
        <begin position="295"/>
        <end position="299"/>
    </location>
</feature>
<dbReference type="PANTHER" id="PTHR42997:SF1">
    <property type="entry name" value="AP-4-A PHOSPHORYLASE"/>
    <property type="match status" value="1"/>
</dbReference>
<dbReference type="InterPro" id="IPR001310">
    <property type="entry name" value="Histidine_triad_HIT"/>
</dbReference>
<dbReference type="InterPro" id="IPR003615">
    <property type="entry name" value="HNH_nuc"/>
</dbReference>
<dbReference type="PROSITE" id="PS51084">
    <property type="entry name" value="HIT_2"/>
    <property type="match status" value="1"/>
</dbReference>
<dbReference type="PANTHER" id="PTHR42997">
    <property type="entry name" value="HIT FAMILY HYDROLASE"/>
    <property type="match status" value="1"/>
</dbReference>
<dbReference type="InterPro" id="IPR011146">
    <property type="entry name" value="HIT-like"/>
</dbReference>
<dbReference type="PRINTS" id="PR00332">
    <property type="entry name" value="HISTRIAD"/>
</dbReference>
<evidence type="ECO:0000313" key="5">
    <source>
        <dbReference type="EMBL" id="EJP73111.1"/>
    </source>
</evidence>
<dbReference type="EMBL" id="JH611183">
    <property type="protein sequence ID" value="EJP73111.1"/>
    <property type="molecule type" value="Genomic_DNA"/>
</dbReference>
<feature type="active site" description="Tele-AMP-histidine intermediate" evidence="1">
    <location>
        <position position="297"/>
    </location>
</feature>
<dbReference type="Pfam" id="PF14279">
    <property type="entry name" value="HNH_5"/>
    <property type="match status" value="1"/>
</dbReference>
<dbReference type="Gene3D" id="1.10.30.50">
    <property type="match status" value="1"/>
</dbReference>
<reference evidence="5 6" key="1">
    <citation type="journal article" date="2012" name="ISME J.">
        <title>Genomic insights to SAR86, an abundant and uncultivated marine bacterial lineage.</title>
        <authorList>
            <person name="Dupont C.L."/>
            <person name="Rusch D.B."/>
            <person name="Yooseph S."/>
            <person name="Lombardo M.J."/>
            <person name="Richter R.A."/>
            <person name="Valas R."/>
            <person name="Novotny M."/>
            <person name="Yee-Greenbaum J."/>
            <person name="Selengut J.D."/>
            <person name="Haft D.H."/>
            <person name="Halpern A.L."/>
            <person name="Lasken R.S."/>
            <person name="Nealson K."/>
            <person name="Friedman R."/>
            <person name="Venter J.C."/>
        </authorList>
    </citation>
    <scope>NUCLEOTIDE SEQUENCE [LARGE SCALE GENOMIC DNA]</scope>
</reference>
<organism evidence="5 6">
    <name type="scientific">SAR86 cluster bacterium SAR86B</name>
    <dbReference type="NCBI Taxonomy" id="1123867"/>
    <lineage>
        <taxon>Bacteria</taxon>
        <taxon>Pseudomonadati</taxon>
        <taxon>Pseudomonadota</taxon>
        <taxon>Gammaproteobacteria</taxon>
        <taxon>SAR86 cluster</taxon>
    </lineage>
</organism>
<name>J5KLF6_9GAMM</name>
<dbReference type="SMART" id="SM00507">
    <property type="entry name" value="HNHc"/>
    <property type="match status" value="1"/>
</dbReference>